<keyword evidence="6 7" id="KW-0408">Iron</keyword>
<feature type="domain" description="Homogentisate 1,2-dioxygenase C-terminal" evidence="9">
    <location>
        <begin position="293"/>
        <end position="392"/>
    </location>
</feature>
<dbReference type="InterPro" id="IPR005708">
    <property type="entry name" value="Homogentis_dOase"/>
</dbReference>
<keyword evidence="3 7" id="KW-0479">Metal-binding</keyword>
<reference evidence="11" key="1">
    <citation type="submission" date="2021-01" db="EMBL/GenBank/DDBJ databases">
        <title>YIM 132084 draft genome.</title>
        <authorList>
            <person name="An D."/>
        </authorList>
    </citation>
    <scope>NUCLEOTIDE SEQUENCE</scope>
    <source>
        <strain evidence="11">YIM 132084</strain>
    </source>
</reference>
<dbReference type="AlphaFoldDB" id="A0A939BXP0"/>
<dbReference type="GO" id="GO:0005737">
    <property type="term" value="C:cytoplasm"/>
    <property type="evidence" value="ECO:0007669"/>
    <property type="project" value="TreeGrafter"/>
</dbReference>
<dbReference type="GO" id="GO:0004411">
    <property type="term" value="F:homogentisate 1,2-dioxygenase activity"/>
    <property type="evidence" value="ECO:0007669"/>
    <property type="project" value="InterPro"/>
</dbReference>
<dbReference type="Gene3D" id="2.60.120.10">
    <property type="entry name" value="Jelly Rolls"/>
    <property type="match status" value="2"/>
</dbReference>
<protein>
    <submittedName>
        <fullName evidence="11">Homogentisate 1,2-dioxygenase</fullName>
    </submittedName>
</protein>
<evidence type="ECO:0000256" key="6">
    <source>
        <dbReference type="ARBA" id="ARBA00023004"/>
    </source>
</evidence>
<comment type="cofactor">
    <cofactor evidence="1 7">
        <name>Fe cation</name>
        <dbReference type="ChEBI" id="CHEBI:24875"/>
    </cofactor>
</comment>
<dbReference type="InterPro" id="IPR046451">
    <property type="entry name" value="HgmA_C"/>
</dbReference>
<name>A0A939BXP0_9ACTN</name>
<feature type="binding site" evidence="7">
    <location>
        <position position="349"/>
    </location>
    <ligand>
        <name>Fe cation</name>
        <dbReference type="ChEBI" id="CHEBI:24875"/>
    </ligand>
</feature>
<proteinExistence type="inferred from homology"/>
<evidence type="ECO:0000256" key="4">
    <source>
        <dbReference type="ARBA" id="ARBA00022964"/>
    </source>
</evidence>
<evidence type="ECO:0000259" key="9">
    <source>
        <dbReference type="Pfam" id="PF04209"/>
    </source>
</evidence>
<feature type="binding site" evidence="7">
    <location>
        <position position="349"/>
    </location>
    <ligand>
        <name>homogentisate</name>
        <dbReference type="ChEBI" id="CHEBI:16169"/>
    </ligand>
</feature>
<evidence type="ECO:0000256" key="3">
    <source>
        <dbReference type="ARBA" id="ARBA00022723"/>
    </source>
</evidence>
<dbReference type="InterPro" id="IPR011051">
    <property type="entry name" value="RmlC_Cupin_sf"/>
</dbReference>
<dbReference type="PANTHER" id="PTHR11056">
    <property type="entry name" value="HOMOGENTISATE 1,2-DIOXYGENASE"/>
    <property type="match status" value="1"/>
</dbReference>
<dbReference type="Proteomes" id="UP000663792">
    <property type="component" value="Unassembled WGS sequence"/>
</dbReference>
<organism evidence="11 12">
    <name type="scientific">Nakamurella leprariae</name>
    <dbReference type="NCBI Taxonomy" id="2803911"/>
    <lineage>
        <taxon>Bacteria</taxon>
        <taxon>Bacillati</taxon>
        <taxon>Actinomycetota</taxon>
        <taxon>Actinomycetes</taxon>
        <taxon>Nakamurellales</taxon>
        <taxon>Nakamurellaceae</taxon>
        <taxon>Nakamurella</taxon>
    </lineage>
</organism>
<dbReference type="SUPFAM" id="SSF51182">
    <property type="entry name" value="RmlC-like cupins"/>
    <property type="match status" value="1"/>
</dbReference>
<evidence type="ECO:0000313" key="12">
    <source>
        <dbReference type="Proteomes" id="UP000663792"/>
    </source>
</evidence>
<dbReference type="Pfam" id="PF20510">
    <property type="entry name" value="HgmA_N"/>
    <property type="match status" value="1"/>
</dbReference>
<evidence type="ECO:0000256" key="1">
    <source>
        <dbReference type="ARBA" id="ARBA00001962"/>
    </source>
</evidence>
<feature type="binding site" evidence="7">
    <location>
        <position position="317"/>
    </location>
    <ligand>
        <name>Fe cation</name>
        <dbReference type="ChEBI" id="CHEBI:24875"/>
    </ligand>
</feature>
<dbReference type="InterPro" id="IPR014710">
    <property type="entry name" value="RmlC-like_jellyroll"/>
</dbReference>
<dbReference type="GO" id="GO:0006570">
    <property type="term" value="P:tyrosine metabolic process"/>
    <property type="evidence" value="ECO:0007669"/>
    <property type="project" value="InterPro"/>
</dbReference>
<dbReference type="GO" id="GO:0046872">
    <property type="term" value="F:metal ion binding"/>
    <property type="evidence" value="ECO:0007669"/>
    <property type="project" value="UniProtKB-KW"/>
</dbReference>
<evidence type="ECO:0000259" key="10">
    <source>
        <dbReference type="Pfam" id="PF20510"/>
    </source>
</evidence>
<dbReference type="InterPro" id="IPR046452">
    <property type="entry name" value="HgmA_N"/>
</dbReference>
<evidence type="ECO:0000313" key="11">
    <source>
        <dbReference type="EMBL" id="MBM9468758.1"/>
    </source>
</evidence>
<dbReference type="PANTHER" id="PTHR11056:SF0">
    <property type="entry name" value="HOMOGENTISATE 1,2-DIOXYGENASE"/>
    <property type="match status" value="1"/>
</dbReference>
<evidence type="ECO:0000256" key="2">
    <source>
        <dbReference type="ARBA" id="ARBA00007757"/>
    </source>
</evidence>
<evidence type="ECO:0000256" key="8">
    <source>
        <dbReference type="SAM" id="MobiDB-lite"/>
    </source>
</evidence>
<evidence type="ECO:0000256" key="7">
    <source>
        <dbReference type="PIRSR" id="PIRSR605708-2"/>
    </source>
</evidence>
<keyword evidence="12" id="KW-1185">Reference proteome</keyword>
<accession>A0A939BXP0</accession>
<comment type="caution">
    <text evidence="11">The sequence shown here is derived from an EMBL/GenBank/DDBJ whole genome shotgun (WGS) entry which is preliminary data.</text>
</comment>
<dbReference type="Pfam" id="PF04209">
    <property type="entry name" value="HgmA_C"/>
    <property type="match status" value="1"/>
</dbReference>
<evidence type="ECO:0000256" key="5">
    <source>
        <dbReference type="ARBA" id="ARBA00023002"/>
    </source>
</evidence>
<keyword evidence="5" id="KW-0560">Oxidoreductase</keyword>
<gene>
    <name evidence="11" type="ORF">JL106_15855</name>
</gene>
<feature type="binding site" evidence="7">
    <location>
        <position position="311"/>
    </location>
    <ligand>
        <name>Fe cation</name>
        <dbReference type="ChEBI" id="CHEBI:24875"/>
    </ligand>
</feature>
<keyword evidence="4" id="KW-0223">Dioxygenase</keyword>
<feature type="domain" description="Homogentisate 1,2-dioxygenase N-terminal" evidence="10">
    <location>
        <begin position="117"/>
        <end position="262"/>
    </location>
</feature>
<dbReference type="RefSeq" id="WP_205261700.1">
    <property type="nucleotide sequence ID" value="NZ_JAERWK010000020.1"/>
</dbReference>
<dbReference type="EMBL" id="JAERWK010000020">
    <property type="protein sequence ID" value="MBM9468758.1"/>
    <property type="molecule type" value="Genomic_DNA"/>
</dbReference>
<feature type="compositionally biased region" description="Low complexity" evidence="8">
    <location>
        <begin position="403"/>
        <end position="421"/>
    </location>
</feature>
<dbReference type="GO" id="GO:0006559">
    <property type="term" value="P:L-phenylalanine catabolic process"/>
    <property type="evidence" value="ECO:0007669"/>
    <property type="project" value="InterPro"/>
</dbReference>
<sequence>MTYYRALGELPSKRHILFSTADGRQTYEEFIGEEGFSSTGSLLYHTGIPASLVDSRPWDIGVLGTSVNRPLLPHHYRLHELFPEHGAGKDAVRDRRLVLGNADVRIAYVVCDTPSPLYSNAIGDEVVFIESGSATLESVFGAVQVRQGDNVVIPRVTIHRWVPNQDDGPLRLYCVEGSGHVTPPAKYRSKFGQYLEGSPLTERDFRGPEEILLAAPDEADRDTEVYVKHRSSDGVTGSVVTYDHHPFDVVGWDGQLYPYAFNYRDFAPVTGQIIQPPPTYQVLEGQGYVICNFVPRLLETHPLAVKVPYFHSNVDSDEVMFYFAGETAAREGSGIRDGSVSLHPAGYTHGPGAKVYVDSVKHTESKETAFMVDTFRPLELAADAAGSEDPKYPWTWAGRGPLTPQQTTQQAPQQAAAGAPA</sequence>
<feature type="region of interest" description="Disordered" evidence="8">
    <location>
        <begin position="386"/>
        <end position="421"/>
    </location>
</feature>
<dbReference type="CDD" id="cd02208">
    <property type="entry name" value="cupin_RmlC-like"/>
    <property type="match status" value="1"/>
</dbReference>
<comment type="similarity">
    <text evidence="2">Belongs to the homogentisate dioxygenase family.</text>
</comment>